<dbReference type="InterPro" id="IPR016763">
    <property type="entry name" value="VAP"/>
</dbReference>
<gene>
    <name evidence="10" type="ORF">CEUSTIGMA_g12423.t1</name>
</gene>
<dbReference type="InterPro" id="IPR008962">
    <property type="entry name" value="PapD-like_sf"/>
</dbReference>
<dbReference type="GO" id="GO:0061817">
    <property type="term" value="P:endoplasmic reticulum-plasma membrane tethering"/>
    <property type="evidence" value="ECO:0007669"/>
    <property type="project" value="TreeGrafter"/>
</dbReference>
<feature type="compositionally biased region" description="Basic and acidic residues" evidence="7">
    <location>
        <begin position="331"/>
        <end position="340"/>
    </location>
</feature>
<sequence>MPFMHSPHLRAGISHCLRLEITPSDLKFRFQLNKQLLGNISIINNTDDWVAFKIKTTAPKKYVVRPSSGVIDTKTSASVQVIMQAQKEYPPDFQNCKDKFMVQTIVLEDGEQVDKDTFNKDLHKDSLKESRLRVILDGPAAPPSPVPEASEHDEDGADRGEAPGNNSTRLQTAYNDVASINKENTSLQSRLEKITRERDELRRTLDQLNKQLLGNISIINNTDDRVAFKIKTTAPKKYVVRPSSGVTDAKTSASVQVIMQAQKEYPPDFQNCKDKFMVQTIVLKDGEQVDKDTFNKDLHKDSLKKARLRVILDGPAAPPSPVPEASEHDEDGSRGADRGEAPGNNSTRLQTAYNDVASINKENTSLQSRLEKITRERDELRRTLDQVQLHGGSKGRGASDPAQKFRLSILRIIIVAVLAFLLGHYT</sequence>
<evidence type="ECO:0000256" key="5">
    <source>
        <dbReference type="ARBA" id="ARBA00023136"/>
    </source>
</evidence>
<evidence type="ECO:0000256" key="3">
    <source>
        <dbReference type="ARBA" id="ARBA00022692"/>
    </source>
</evidence>
<evidence type="ECO:0000256" key="7">
    <source>
        <dbReference type="SAM" id="MobiDB-lite"/>
    </source>
</evidence>
<feature type="region of interest" description="Disordered" evidence="7">
    <location>
        <begin position="313"/>
        <end position="348"/>
    </location>
</feature>
<dbReference type="Pfam" id="PF00635">
    <property type="entry name" value="Motile_Sperm"/>
    <property type="match status" value="2"/>
</dbReference>
<evidence type="ECO:0000256" key="1">
    <source>
        <dbReference type="ARBA" id="ARBA00004211"/>
    </source>
</evidence>
<evidence type="ECO:0000256" key="8">
    <source>
        <dbReference type="SAM" id="Phobius"/>
    </source>
</evidence>
<name>A0A250XPZ6_9CHLO</name>
<dbReference type="GO" id="GO:0005789">
    <property type="term" value="C:endoplasmic reticulum membrane"/>
    <property type="evidence" value="ECO:0007669"/>
    <property type="project" value="InterPro"/>
</dbReference>
<protein>
    <recommendedName>
        <fullName evidence="9">MSP domain-containing protein</fullName>
    </recommendedName>
</protein>
<dbReference type="GO" id="GO:0090158">
    <property type="term" value="P:endoplasmic reticulum membrane organization"/>
    <property type="evidence" value="ECO:0007669"/>
    <property type="project" value="TreeGrafter"/>
</dbReference>
<proteinExistence type="inferred from homology"/>
<feature type="transmembrane region" description="Helical" evidence="8">
    <location>
        <begin position="405"/>
        <end position="425"/>
    </location>
</feature>
<organism evidence="10 11">
    <name type="scientific">Chlamydomonas eustigma</name>
    <dbReference type="NCBI Taxonomy" id="1157962"/>
    <lineage>
        <taxon>Eukaryota</taxon>
        <taxon>Viridiplantae</taxon>
        <taxon>Chlorophyta</taxon>
        <taxon>core chlorophytes</taxon>
        <taxon>Chlorophyceae</taxon>
        <taxon>CS clade</taxon>
        <taxon>Chlamydomonadales</taxon>
        <taxon>Chlamydomonadaceae</taxon>
        <taxon>Chlamydomonas</taxon>
    </lineage>
</organism>
<dbReference type="OrthoDB" id="264603at2759"/>
<comment type="caution">
    <text evidence="10">The sequence shown here is derived from an EMBL/GenBank/DDBJ whole genome shotgun (WGS) entry which is preliminary data.</text>
</comment>
<evidence type="ECO:0000256" key="6">
    <source>
        <dbReference type="SAM" id="Coils"/>
    </source>
</evidence>
<keyword evidence="5 8" id="KW-0472">Membrane</keyword>
<accession>A0A250XPZ6</accession>
<keyword evidence="6" id="KW-0175">Coiled coil</keyword>
<evidence type="ECO:0000313" key="10">
    <source>
        <dbReference type="EMBL" id="GAX85002.1"/>
    </source>
</evidence>
<dbReference type="Proteomes" id="UP000232323">
    <property type="component" value="Unassembled WGS sequence"/>
</dbReference>
<keyword evidence="4 8" id="KW-1133">Transmembrane helix</keyword>
<dbReference type="Gene3D" id="2.60.40.10">
    <property type="entry name" value="Immunoglobulins"/>
    <property type="match status" value="2"/>
</dbReference>
<keyword evidence="11" id="KW-1185">Reference proteome</keyword>
<dbReference type="GO" id="GO:0005886">
    <property type="term" value="C:plasma membrane"/>
    <property type="evidence" value="ECO:0007669"/>
    <property type="project" value="TreeGrafter"/>
</dbReference>
<feature type="domain" description="MSP" evidence="9">
    <location>
        <begin position="18"/>
        <end position="137"/>
    </location>
</feature>
<dbReference type="PANTHER" id="PTHR10809:SF6">
    <property type="entry name" value="AT11025P-RELATED"/>
    <property type="match status" value="1"/>
</dbReference>
<dbReference type="SUPFAM" id="SSF49354">
    <property type="entry name" value="PapD-like"/>
    <property type="match status" value="2"/>
</dbReference>
<feature type="coiled-coil region" evidence="6">
    <location>
        <begin position="356"/>
        <end position="390"/>
    </location>
</feature>
<evidence type="ECO:0000256" key="4">
    <source>
        <dbReference type="ARBA" id="ARBA00022989"/>
    </source>
</evidence>
<feature type="domain" description="MSP" evidence="9">
    <location>
        <begin position="184"/>
        <end position="313"/>
    </location>
</feature>
<dbReference type="EMBL" id="BEGY01000144">
    <property type="protein sequence ID" value="GAX85002.1"/>
    <property type="molecule type" value="Genomic_DNA"/>
</dbReference>
<evidence type="ECO:0000256" key="2">
    <source>
        <dbReference type="ARBA" id="ARBA00008932"/>
    </source>
</evidence>
<feature type="region of interest" description="Disordered" evidence="7">
    <location>
        <begin position="137"/>
        <end position="170"/>
    </location>
</feature>
<dbReference type="InterPro" id="IPR013783">
    <property type="entry name" value="Ig-like_fold"/>
</dbReference>
<dbReference type="InterPro" id="IPR000535">
    <property type="entry name" value="MSP_dom"/>
</dbReference>
<evidence type="ECO:0000259" key="9">
    <source>
        <dbReference type="PROSITE" id="PS50202"/>
    </source>
</evidence>
<feature type="coiled-coil region" evidence="6">
    <location>
        <begin position="177"/>
        <end position="211"/>
    </location>
</feature>
<evidence type="ECO:0000313" key="11">
    <source>
        <dbReference type="Proteomes" id="UP000232323"/>
    </source>
</evidence>
<keyword evidence="3 8" id="KW-0812">Transmembrane</keyword>
<dbReference type="PROSITE" id="PS50202">
    <property type="entry name" value="MSP"/>
    <property type="match status" value="2"/>
</dbReference>
<comment type="subcellular location">
    <subcellularLocation>
        <location evidence="1">Membrane</location>
        <topology evidence="1">Single-pass type IV membrane protein</topology>
    </subcellularLocation>
</comment>
<dbReference type="AlphaFoldDB" id="A0A250XPZ6"/>
<reference evidence="10 11" key="1">
    <citation type="submission" date="2017-08" db="EMBL/GenBank/DDBJ databases">
        <title>Acidophilic green algal genome provides insights into adaptation to an acidic environment.</title>
        <authorList>
            <person name="Hirooka S."/>
            <person name="Hirose Y."/>
            <person name="Kanesaki Y."/>
            <person name="Higuchi S."/>
            <person name="Fujiwara T."/>
            <person name="Onuma R."/>
            <person name="Era A."/>
            <person name="Ohbayashi R."/>
            <person name="Uzuka A."/>
            <person name="Nozaki H."/>
            <person name="Yoshikawa H."/>
            <person name="Miyagishima S.Y."/>
        </authorList>
    </citation>
    <scope>NUCLEOTIDE SEQUENCE [LARGE SCALE GENOMIC DNA]</scope>
    <source>
        <strain evidence="10 11">NIES-2499</strain>
    </source>
</reference>
<comment type="similarity">
    <text evidence="2">Belongs to the VAMP-associated protein (VAP) (TC 9.B.17) family.</text>
</comment>
<dbReference type="PANTHER" id="PTHR10809">
    <property type="entry name" value="VESICLE-ASSOCIATED MEMBRANE PROTEIN-ASSOCIATED PROTEIN"/>
    <property type="match status" value="1"/>
</dbReference>
<dbReference type="STRING" id="1157962.A0A250XPZ6"/>